<evidence type="ECO:0000256" key="5">
    <source>
        <dbReference type="ARBA" id="ARBA00023157"/>
    </source>
</evidence>
<dbReference type="Proteomes" id="UP000822476">
    <property type="component" value="Unassembled WGS sequence"/>
</dbReference>
<dbReference type="InterPro" id="IPR050843">
    <property type="entry name" value="Glycosyl_Hydrlase_38"/>
</dbReference>
<dbReference type="EMBL" id="JTDE01002540">
    <property type="protein sequence ID" value="KAF7257221.1"/>
    <property type="molecule type" value="Genomic_DNA"/>
</dbReference>
<dbReference type="InterPro" id="IPR011013">
    <property type="entry name" value="Gal_mutarotase_sf_dom"/>
</dbReference>
<gene>
    <name evidence="9" type="ORF">EG68_05237</name>
</gene>
<dbReference type="InterPro" id="IPR000602">
    <property type="entry name" value="Glyco_hydro_38_N"/>
</dbReference>
<dbReference type="SMART" id="SM00872">
    <property type="entry name" value="Alpha-mann_mid"/>
    <property type="match status" value="1"/>
</dbReference>
<evidence type="ECO:0000256" key="4">
    <source>
        <dbReference type="ARBA" id="ARBA00022833"/>
    </source>
</evidence>
<dbReference type="GO" id="GO:0005764">
    <property type="term" value="C:lysosome"/>
    <property type="evidence" value="ECO:0007669"/>
    <property type="project" value="TreeGrafter"/>
</dbReference>
<evidence type="ECO:0000259" key="8">
    <source>
        <dbReference type="SMART" id="SM00872"/>
    </source>
</evidence>
<keyword evidence="6 7" id="KW-0326">Glycosidase</keyword>
<dbReference type="Pfam" id="PF01074">
    <property type="entry name" value="Glyco_hydro_38N"/>
    <property type="match status" value="1"/>
</dbReference>
<dbReference type="Gene3D" id="2.70.98.30">
    <property type="entry name" value="Golgi alpha-mannosidase II, domain 4"/>
    <property type="match status" value="1"/>
</dbReference>
<organism evidence="9 10">
    <name type="scientific">Paragonimus skrjabini miyazakii</name>
    <dbReference type="NCBI Taxonomy" id="59628"/>
    <lineage>
        <taxon>Eukaryota</taxon>
        <taxon>Metazoa</taxon>
        <taxon>Spiralia</taxon>
        <taxon>Lophotrochozoa</taxon>
        <taxon>Platyhelminthes</taxon>
        <taxon>Trematoda</taxon>
        <taxon>Digenea</taxon>
        <taxon>Plagiorchiida</taxon>
        <taxon>Troglotremata</taxon>
        <taxon>Troglotrematidae</taxon>
        <taxon>Paragonimus</taxon>
    </lineage>
</organism>
<dbReference type="InterPro" id="IPR013780">
    <property type="entry name" value="Glyco_hydro_b"/>
</dbReference>
<keyword evidence="5" id="KW-1015">Disulfide bond</keyword>
<dbReference type="AlphaFoldDB" id="A0A8S9YW71"/>
<accession>A0A8S9YW71</accession>
<dbReference type="Gene3D" id="2.60.40.1180">
    <property type="entry name" value="Golgi alpha-mannosidase II"/>
    <property type="match status" value="1"/>
</dbReference>
<name>A0A8S9YW71_9TREM</name>
<dbReference type="GO" id="GO:0030246">
    <property type="term" value="F:carbohydrate binding"/>
    <property type="evidence" value="ECO:0007669"/>
    <property type="project" value="InterPro"/>
</dbReference>
<dbReference type="GO" id="GO:0006013">
    <property type="term" value="P:mannose metabolic process"/>
    <property type="evidence" value="ECO:0007669"/>
    <property type="project" value="InterPro"/>
</dbReference>
<protein>
    <recommendedName>
        <fullName evidence="7">Alpha-mannosidase</fullName>
        <ecNumber evidence="7">3.2.1.-</ecNumber>
    </recommendedName>
</protein>
<dbReference type="Gene3D" id="3.20.110.10">
    <property type="entry name" value="Glycoside hydrolase 38, N terminal domain"/>
    <property type="match status" value="1"/>
</dbReference>
<feature type="signal peptide" evidence="7">
    <location>
        <begin position="1"/>
        <end position="19"/>
    </location>
</feature>
<feature type="domain" description="Glycoside hydrolase family 38 central" evidence="8">
    <location>
        <begin position="360"/>
        <end position="434"/>
    </location>
</feature>
<dbReference type="GO" id="GO:0004559">
    <property type="term" value="F:alpha-mannosidase activity"/>
    <property type="evidence" value="ECO:0007669"/>
    <property type="project" value="InterPro"/>
</dbReference>
<dbReference type="SUPFAM" id="SSF88713">
    <property type="entry name" value="Glycoside hydrolase/deacetylase"/>
    <property type="match status" value="1"/>
</dbReference>
<feature type="chain" id="PRO_5035961401" description="Alpha-mannosidase" evidence="7">
    <location>
        <begin position="20"/>
        <end position="1036"/>
    </location>
</feature>
<comment type="caution">
    <text evidence="9">The sequence shown here is derived from an EMBL/GenBank/DDBJ whole genome shotgun (WGS) entry which is preliminary data.</text>
</comment>
<dbReference type="InterPro" id="IPR027291">
    <property type="entry name" value="Glyco_hydro_38_N_sf"/>
</dbReference>
<dbReference type="Gene3D" id="2.60.40.1360">
    <property type="match status" value="1"/>
</dbReference>
<sequence>MGKMLFWITILCLFFPTRLEDTLKLDHQQSDRYRSLMSGFCPHYSDHALNVHFVPHTHNDVGWLETVDRYYASRVKNILDTTIDVLLNNDTYRFTYVEMAYFHMWWKNQPPDLRARVHQNLVCGGRLQFALGGWSMSDEATVYYADEIDQLTKGRAFLYEQFGQCALPHVAWQIDTFGHARDRAQLFIQAGYDAVFFPRIEFHEKQERRKRRSLQFLWDTHAVPSTLPQNLFTHIFYDTYCYPPEVCIDTDCTMRKENMNNAAELLRNEIELWAQAYRVSHILVPMGCDFSYRLANVNFNGTDELIRILNGTEVFNRTLNVVYSTPACYIYAIHQEINNARIALPRREGDFFPYADRPNNYWTGFYTSRPSLKALVRQHSLLLTVVEQLNVFNPDIDNVRIIDQLRQELGILQHHDAVTGTEKQHVVEDYKNRLCTAGYPCEILVSKALANLSGGLITRSVFCNLRNISLCEETTENNQWTWESNGFLIVIYNPLGWEYTEPYWLRIPVNIPTSTTQVTVRDLDDQKRPAVTYQLAHITDRTWFIPERQQIQSAANMELIFSPTYSGHTLPALGYTTFHVSMQQGNAQGISVGTLLKRSSPNFVKSKDNFMQYALTHSKDEILVLVNHVATQTRFRLSVTMLVYIASDEPNHVSGAYVFRPKPTSGAVEFHNPHITFTHGACFQEVTASYASWATLIVRLYSDGQLEVEWTVGPIPDSSTKFGHEVIVRYTVQGVEQIKPATPGEFFTDSAGRRLIRRIRKSKLSNQTEPSEISGNYYPVINRIMLKGAKPCASMRAKRTSDLPPLGFAVYTDRPQGGTSLQDGQLELMVHRRLQRDEHLGVEEKLKEDGIDGLGLVVRGTHWLHLNELSVVEAKDRRLATMVTKPPITLFQRMSKPEDVLSRRHRYRWSGLAHALPQHIHLLSLVSWPLTARKNDTEQLLVRFENVQPIQTKKMPRAHKLKINDLFTGIRIKSATEMTLTADQSEETAQKNRLYWPGEVRKLEIGKQNVQIQSPEVVVILFPETIHTYLCEYERI</sequence>
<dbReference type="InterPro" id="IPR011682">
    <property type="entry name" value="Glyco_hydro_38_C"/>
</dbReference>
<keyword evidence="10" id="KW-1185">Reference proteome</keyword>
<dbReference type="InterPro" id="IPR015341">
    <property type="entry name" value="Glyco_hydro_38_cen"/>
</dbReference>
<dbReference type="GO" id="GO:0046872">
    <property type="term" value="F:metal ion binding"/>
    <property type="evidence" value="ECO:0007669"/>
    <property type="project" value="UniProtKB-KW"/>
</dbReference>
<dbReference type="EC" id="3.2.1.-" evidence="7"/>
<reference evidence="9" key="1">
    <citation type="submission" date="2019-07" db="EMBL/GenBank/DDBJ databases">
        <title>Annotation for the trematode Paragonimus miyazaki's.</title>
        <authorList>
            <person name="Choi Y.-J."/>
        </authorList>
    </citation>
    <scope>NUCLEOTIDE SEQUENCE</scope>
    <source>
        <strain evidence="9">Japan</strain>
    </source>
</reference>
<evidence type="ECO:0000256" key="6">
    <source>
        <dbReference type="ARBA" id="ARBA00023295"/>
    </source>
</evidence>
<dbReference type="Pfam" id="PF07748">
    <property type="entry name" value="Glyco_hydro_38C"/>
    <property type="match status" value="1"/>
</dbReference>
<dbReference type="PANTHER" id="PTHR11607">
    <property type="entry name" value="ALPHA-MANNOSIDASE"/>
    <property type="match status" value="1"/>
</dbReference>
<dbReference type="FunFam" id="1.20.1270.50:FF:000003">
    <property type="entry name" value="Alpha-mannosidase"/>
    <property type="match status" value="1"/>
</dbReference>
<keyword evidence="3 7" id="KW-0378">Hydrolase</keyword>
<evidence type="ECO:0000256" key="1">
    <source>
        <dbReference type="ARBA" id="ARBA00009792"/>
    </source>
</evidence>
<dbReference type="Pfam" id="PF09261">
    <property type="entry name" value="Alpha-mann_mid"/>
    <property type="match status" value="1"/>
</dbReference>
<dbReference type="InterPro" id="IPR011330">
    <property type="entry name" value="Glyco_hydro/deAcase_b/a-brl"/>
</dbReference>
<evidence type="ECO:0000313" key="10">
    <source>
        <dbReference type="Proteomes" id="UP000822476"/>
    </source>
</evidence>
<keyword evidence="2 7" id="KW-0479">Metal-binding</keyword>
<evidence type="ECO:0000313" key="9">
    <source>
        <dbReference type="EMBL" id="KAF7257221.1"/>
    </source>
</evidence>
<dbReference type="PANTHER" id="PTHR11607:SF3">
    <property type="entry name" value="LYSOSOMAL ALPHA-MANNOSIDASE"/>
    <property type="match status" value="1"/>
</dbReference>
<evidence type="ECO:0000256" key="7">
    <source>
        <dbReference type="RuleBase" id="RU361199"/>
    </source>
</evidence>
<dbReference type="OrthoDB" id="2016903at2759"/>
<evidence type="ECO:0000256" key="2">
    <source>
        <dbReference type="ARBA" id="ARBA00022723"/>
    </source>
</evidence>
<dbReference type="SUPFAM" id="SSF88688">
    <property type="entry name" value="Families 57/38 glycoside transferase middle domain"/>
    <property type="match status" value="1"/>
</dbReference>
<evidence type="ECO:0000256" key="3">
    <source>
        <dbReference type="ARBA" id="ARBA00022801"/>
    </source>
</evidence>
<dbReference type="FunFam" id="1.20.1270.50:FF:000002">
    <property type="entry name" value="Alpha-mannosidase"/>
    <property type="match status" value="1"/>
</dbReference>
<dbReference type="SUPFAM" id="SSF74650">
    <property type="entry name" value="Galactose mutarotase-like"/>
    <property type="match status" value="1"/>
</dbReference>
<dbReference type="InterPro" id="IPR028995">
    <property type="entry name" value="Glyco_hydro_57/38_cen_sf"/>
</dbReference>
<proteinExistence type="inferred from homology"/>
<keyword evidence="4 7" id="KW-0862">Zinc</keyword>
<comment type="cofactor">
    <cofactor evidence="7">
        <name>Zn(2+)</name>
        <dbReference type="ChEBI" id="CHEBI:29105"/>
    </cofactor>
    <text evidence="7">Binds 1 zinc ion per subunit.</text>
</comment>
<keyword evidence="7" id="KW-0732">Signal</keyword>
<comment type="similarity">
    <text evidence="1 7">Belongs to the glycosyl hydrolase 38 family.</text>
</comment>
<dbReference type="Gene3D" id="1.20.1270.50">
    <property type="entry name" value="Glycoside hydrolase family 38, central domain"/>
    <property type="match status" value="2"/>
</dbReference>
<dbReference type="InterPro" id="IPR037094">
    <property type="entry name" value="Glyco_hydro_38_cen_sf"/>
</dbReference>